<dbReference type="InterPro" id="IPR016181">
    <property type="entry name" value="Acyl_CoA_acyltransferase"/>
</dbReference>
<dbReference type="PANTHER" id="PTHR43877:SF2">
    <property type="entry name" value="AMINOALKYLPHOSPHONATE N-ACETYLTRANSFERASE-RELATED"/>
    <property type="match status" value="1"/>
</dbReference>
<reference evidence="5" key="1">
    <citation type="submission" date="2016-10" db="EMBL/GenBank/DDBJ databases">
        <authorList>
            <person name="Varghese N."/>
        </authorList>
    </citation>
    <scope>NUCLEOTIDE SEQUENCE [LARGE SCALE GENOMIC DNA]</scope>
    <source>
        <strain evidence="5">KPR-7A</strain>
    </source>
</reference>
<organism evidence="4 5">
    <name type="scientific">Bacillus wiedmannii</name>
    <dbReference type="NCBI Taxonomy" id="1890302"/>
    <lineage>
        <taxon>Bacteria</taxon>
        <taxon>Bacillati</taxon>
        <taxon>Bacillota</taxon>
        <taxon>Bacilli</taxon>
        <taxon>Bacillales</taxon>
        <taxon>Bacillaceae</taxon>
        <taxon>Bacillus</taxon>
        <taxon>Bacillus cereus group</taxon>
    </lineage>
</organism>
<keyword evidence="2" id="KW-0012">Acyltransferase</keyword>
<dbReference type="PANTHER" id="PTHR43877">
    <property type="entry name" value="AMINOALKYLPHOSPHONATE N-ACETYLTRANSFERASE-RELATED-RELATED"/>
    <property type="match status" value="1"/>
</dbReference>
<dbReference type="Proteomes" id="UP000183507">
    <property type="component" value="Unassembled WGS sequence"/>
</dbReference>
<gene>
    <name evidence="4" type="ORF">SAMN04487767_103312</name>
</gene>
<dbReference type="PROSITE" id="PS51186">
    <property type="entry name" value="GNAT"/>
    <property type="match status" value="1"/>
</dbReference>
<dbReference type="InterPro" id="IPR050832">
    <property type="entry name" value="Bact_Acetyltransf"/>
</dbReference>
<feature type="domain" description="N-acetyltransferase" evidence="3">
    <location>
        <begin position="17"/>
        <end position="162"/>
    </location>
</feature>
<dbReference type="SUPFAM" id="SSF55729">
    <property type="entry name" value="Acyl-CoA N-acyltransferases (Nat)"/>
    <property type="match status" value="1"/>
</dbReference>
<evidence type="ECO:0000313" key="4">
    <source>
        <dbReference type="EMBL" id="SDC85024.1"/>
    </source>
</evidence>
<dbReference type="Pfam" id="PF00583">
    <property type="entry name" value="Acetyltransf_1"/>
    <property type="match status" value="1"/>
</dbReference>
<dbReference type="EMBL" id="FMZR01000003">
    <property type="protein sequence ID" value="SDC85024.1"/>
    <property type="molecule type" value="Genomic_DNA"/>
</dbReference>
<accession>A0A1G6PZD6</accession>
<keyword evidence="1 4" id="KW-0808">Transferase</keyword>
<name>A0A1G6PZD6_9BACI</name>
<dbReference type="GO" id="GO:0016747">
    <property type="term" value="F:acyltransferase activity, transferring groups other than amino-acyl groups"/>
    <property type="evidence" value="ECO:0007669"/>
    <property type="project" value="InterPro"/>
</dbReference>
<dbReference type="InterPro" id="IPR000182">
    <property type="entry name" value="GNAT_dom"/>
</dbReference>
<protein>
    <submittedName>
        <fullName evidence="4">Acetyltransferase, GNAT family</fullName>
    </submittedName>
</protein>
<dbReference type="Gene3D" id="3.40.630.30">
    <property type="match status" value="1"/>
</dbReference>
<evidence type="ECO:0000256" key="1">
    <source>
        <dbReference type="ARBA" id="ARBA00022679"/>
    </source>
</evidence>
<proteinExistence type="predicted"/>
<dbReference type="AlphaFoldDB" id="A0A1G6PZD6"/>
<dbReference type="CDD" id="cd04301">
    <property type="entry name" value="NAT_SF"/>
    <property type="match status" value="1"/>
</dbReference>
<evidence type="ECO:0000313" key="5">
    <source>
        <dbReference type="Proteomes" id="UP000183507"/>
    </source>
</evidence>
<sequence>MGNGYNETVLEGEWSKMRIYEATIADLDGLASVFNNYRMFYRQDSDLEGAKVFLRSRIERKESVIFVAVEDGKYIGFTQLYPSFSSISMKELWILNDLFVQATKRGAGTGKKLLEAAKEFALENGAKGVKLQTEIDNLSAQRLYAENGYLRDNRYFHYELTF</sequence>
<evidence type="ECO:0000256" key="2">
    <source>
        <dbReference type="ARBA" id="ARBA00023315"/>
    </source>
</evidence>
<evidence type="ECO:0000259" key="3">
    <source>
        <dbReference type="PROSITE" id="PS51186"/>
    </source>
</evidence>